<dbReference type="Pfam" id="PF13676">
    <property type="entry name" value="TIR_2"/>
    <property type="match status" value="1"/>
</dbReference>
<name>A0A3A8KYR2_9BACT</name>
<dbReference type="EMBL" id="RAWE01000003">
    <property type="protein sequence ID" value="RKH07452.1"/>
    <property type="molecule type" value="Genomic_DNA"/>
</dbReference>
<sequence length="608" mass="68277">MFQIKVERSSDPILPSLVSNPGEVFGRPFGGYLLFLFGEADAEIATWFARHLVSIDSLTGEDIACAILARRIRVRSHGEYAESPRPRFSIRKTQNDDVYLKNISREPGMAFGRARRLVEEGESLWSGSTREITAVTPAADEVARSLGVLDHLPCMVVIDGIPQREQCIVPLAPEHLHELVPILRRVVQRLRCQPTFSRYLENIQTANSLAEQLQQQDWSLARGRQSLVDCETQYQLEQEVIRSAFLEVRRRVEEGSPRLLAAALRRIPNLDAARADQVLGEVRRVQRDLQRLSRTIGTLQYHGASREAVDREQAKLKRLYQSHVQPLLSESLPPPDLVIQETCNGWVREMEKLQADMIGRLLALLPTEEELIEQLRQRVGPELERAREALTTGRQRLEATRSRISSLTAACIAPDHPSLTAVFQEVGPRAGLDMFRSAGIGGQRLVDSHPLVKHADVEYRLQGRCTPCAPTAKSSGFDVFLCHNSADKTAVRSIAHQMRAVGLRPWFDEWELRPGLPWQTALEEQVRQAQAAAVFLGGSGPGPWQQLEVDALLRGFVRSHRPVIPVLLPSLVGEPTLPLFLEGMMWVDYRRTAPDPLSQLLWGITGSR</sequence>
<feature type="domain" description="TIR" evidence="1">
    <location>
        <begin position="479"/>
        <end position="601"/>
    </location>
</feature>
<comment type="caution">
    <text evidence="2">The sequence shown here is derived from an EMBL/GenBank/DDBJ whole genome shotgun (WGS) entry which is preliminary data.</text>
</comment>
<dbReference type="Proteomes" id="UP000268313">
    <property type="component" value="Unassembled WGS sequence"/>
</dbReference>
<dbReference type="InterPro" id="IPR000157">
    <property type="entry name" value="TIR_dom"/>
</dbReference>
<evidence type="ECO:0000313" key="3">
    <source>
        <dbReference type="Proteomes" id="UP000268313"/>
    </source>
</evidence>
<dbReference type="Gene3D" id="3.40.50.10140">
    <property type="entry name" value="Toll/interleukin-1 receptor homology (TIR) domain"/>
    <property type="match status" value="1"/>
</dbReference>
<gene>
    <name evidence="2" type="ORF">D7X32_01425</name>
</gene>
<proteinExistence type="predicted"/>
<dbReference type="SUPFAM" id="SSF52200">
    <property type="entry name" value="Toll/Interleukin receptor TIR domain"/>
    <property type="match status" value="1"/>
</dbReference>
<keyword evidence="3" id="KW-1185">Reference proteome</keyword>
<evidence type="ECO:0000313" key="2">
    <source>
        <dbReference type="EMBL" id="RKH07452.1"/>
    </source>
</evidence>
<evidence type="ECO:0000259" key="1">
    <source>
        <dbReference type="Pfam" id="PF13676"/>
    </source>
</evidence>
<accession>A0A3A8KYR2</accession>
<dbReference type="InterPro" id="IPR035897">
    <property type="entry name" value="Toll_tir_struct_dom_sf"/>
</dbReference>
<dbReference type="GO" id="GO:0007165">
    <property type="term" value="P:signal transduction"/>
    <property type="evidence" value="ECO:0007669"/>
    <property type="project" value="InterPro"/>
</dbReference>
<reference evidence="3" key="1">
    <citation type="submission" date="2018-09" db="EMBL/GenBank/DDBJ databases">
        <authorList>
            <person name="Livingstone P.G."/>
            <person name="Whitworth D.E."/>
        </authorList>
    </citation>
    <scope>NUCLEOTIDE SEQUENCE [LARGE SCALE GENOMIC DNA]</scope>
    <source>
        <strain evidence="3">CA043D</strain>
    </source>
</reference>
<organism evidence="2 3">
    <name type="scientific">Corallococcus carmarthensis</name>
    <dbReference type="NCBI Taxonomy" id="2316728"/>
    <lineage>
        <taxon>Bacteria</taxon>
        <taxon>Pseudomonadati</taxon>
        <taxon>Myxococcota</taxon>
        <taxon>Myxococcia</taxon>
        <taxon>Myxococcales</taxon>
        <taxon>Cystobacterineae</taxon>
        <taxon>Myxococcaceae</taxon>
        <taxon>Corallococcus</taxon>
    </lineage>
</organism>
<dbReference type="AlphaFoldDB" id="A0A3A8KYR2"/>
<protein>
    <submittedName>
        <fullName evidence="2">TIR domain-containing protein</fullName>
    </submittedName>
</protein>
<dbReference type="RefSeq" id="WP_120600678.1">
    <property type="nucleotide sequence ID" value="NZ_JABFJX010000005.1"/>
</dbReference>
<dbReference type="OrthoDB" id="5429353at2"/>